<evidence type="ECO:0000313" key="3">
    <source>
        <dbReference type="EMBL" id="QMW22392.1"/>
    </source>
</evidence>
<dbReference type="PANTHER" id="PTHR19328">
    <property type="entry name" value="HEDGEHOG-INTERACTING PROTEIN"/>
    <property type="match status" value="1"/>
</dbReference>
<dbReference type="InterPro" id="IPR011042">
    <property type="entry name" value="6-blade_b-propeller_TolB-like"/>
</dbReference>
<evidence type="ECO:0000313" key="4">
    <source>
        <dbReference type="Proteomes" id="UP000515292"/>
    </source>
</evidence>
<dbReference type="PANTHER" id="PTHR19328:SF55">
    <property type="entry name" value="BLR6566 PROTEIN"/>
    <property type="match status" value="1"/>
</dbReference>
<feature type="chain" id="PRO_5028921112" evidence="1">
    <location>
        <begin position="19"/>
        <end position="442"/>
    </location>
</feature>
<keyword evidence="1" id="KW-0732">Signal</keyword>
<name>A0A7G5IGA0_9SPHN</name>
<dbReference type="InterPro" id="IPR054539">
    <property type="entry name" value="Beta-prop_PDH"/>
</dbReference>
<proteinExistence type="predicted"/>
<dbReference type="Pfam" id="PF22807">
    <property type="entry name" value="TrAA12"/>
    <property type="match status" value="2"/>
</dbReference>
<reference evidence="3 4" key="1">
    <citation type="submission" date="2020-07" db="EMBL/GenBank/DDBJ databases">
        <title>Complete genome sequence for Sandaracinobacter sp. M6.</title>
        <authorList>
            <person name="Tang Y."/>
            <person name="Liu Q."/>
            <person name="Guo Z."/>
            <person name="Lei P."/>
            <person name="Huang B."/>
        </authorList>
    </citation>
    <scope>NUCLEOTIDE SEQUENCE [LARGE SCALE GENOMIC DNA]</scope>
    <source>
        <strain evidence="3 4">M6</strain>
    </source>
</reference>
<evidence type="ECO:0000259" key="2">
    <source>
        <dbReference type="Pfam" id="PF22807"/>
    </source>
</evidence>
<sequence length="442" mass="46387">MRALLPLLLLAACSSGDAPPDKGFGANPELPAPDAQSIPVVRTVTVTGWADGQAPTPAPGWRVTKFAAGLDYPRWLYQLPNGDVLVSEARTAPSGDKGLSGKLQQRLFNGTRSQGPSANRITLLRDKDGDGIAEERHTLLEGLKQPFGMAYRPGFAGDVVGAVPQPGVLYVANTDAVLAFAFTPGATRITIPGTRIMALPAGGYNNHWTRNLLLSADGKTLFVSVGSASNIGEHGMAEEEGRAAIHALDLATGRSRLFASGLRNPVGMALEPGGGQLWTAVNERDMLGDNLVPDYMTSVKNGGFYGWPWSYYGQVVDSRVEPARPDMVAKSLPKDYALGAHTASLGLAFATPAMPAGWNSGAFIGQHGSWNRNAFAGYKVIFVPFANGKPAGPPRDVLTGFLKGGDSKEAFGRPAGVLVDAKGGLLVADDAGDTVWRVSAAP</sequence>
<organism evidence="3 4">
    <name type="scientific">Sandaracinobacteroides saxicola</name>
    <dbReference type="NCBI Taxonomy" id="2759707"/>
    <lineage>
        <taxon>Bacteria</taxon>
        <taxon>Pseudomonadati</taxon>
        <taxon>Pseudomonadota</taxon>
        <taxon>Alphaproteobacteria</taxon>
        <taxon>Sphingomonadales</taxon>
        <taxon>Sphingosinicellaceae</taxon>
        <taxon>Sandaracinobacteroides</taxon>
    </lineage>
</organism>
<feature type="domain" description="Pyrroloquinoline quinone-dependent pyranose dehydrogenase beta-propeller" evidence="2">
    <location>
        <begin position="168"/>
        <end position="288"/>
    </location>
</feature>
<protein>
    <submittedName>
        <fullName evidence="3">Sorbosone dehydrogenase family protein</fullName>
    </submittedName>
</protein>
<dbReference type="Proteomes" id="UP000515292">
    <property type="component" value="Chromosome"/>
</dbReference>
<dbReference type="RefSeq" id="WP_182295249.1">
    <property type="nucleotide sequence ID" value="NZ_CP059851.1"/>
</dbReference>
<evidence type="ECO:0000256" key="1">
    <source>
        <dbReference type="SAM" id="SignalP"/>
    </source>
</evidence>
<dbReference type="SUPFAM" id="SSF50952">
    <property type="entry name" value="Soluble quinoprotein glucose dehydrogenase"/>
    <property type="match status" value="1"/>
</dbReference>
<gene>
    <name evidence="3" type="ORF">H3309_13720</name>
</gene>
<dbReference type="Gene3D" id="2.120.10.30">
    <property type="entry name" value="TolB, C-terminal domain"/>
    <property type="match status" value="1"/>
</dbReference>
<feature type="domain" description="Pyrroloquinoline quinone-dependent pyranose dehydrogenase beta-propeller" evidence="2">
    <location>
        <begin position="336"/>
        <end position="439"/>
    </location>
</feature>
<dbReference type="EMBL" id="CP059851">
    <property type="protein sequence ID" value="QMW22392.1"/>
    <property type="molecule type" value="Genomic_DNA"/>
</dbReference>
<dbReference type="KEGG" id="sand:H3309_13720"/>
<feature type="signal peptide" evidence="1">
    <location>
        <begin position="1"/>
        <end position="18"/>
    </location>
</feature>
<keyword evidence="4" id="KW-1185">Reference proteome</keyword>
<dbReference type="InterPro" id="IPR011041">
    <property type="entry name" value="Quinoprot_gluc/sorb_DH_b-prop"/>
</dbReference>
<dbReference type="AlphaFoldDB" id="A0A7G5IGA0"/>
<accession>A0A7G5IGA0</accession>